<evidence type="ECO:0000259" key="1">
    <source>
        <dbReference type="Pfam" id="PF04233"/>
    </source>
</evidence>
<sequence length="371" mass="40919">MTTANETLRDEYIAHAIWVSRFGTGVANRMVNILNESDAELTARLLVAMDGLSASNFTVTRLEALLGGVRSVNSQAVSAMLTSLNDEIHQLALHEAGYQLDLFHHAIPDSVLALHPLTGIHPDALYAATMARPFQGQLLSEWASNLEADRMTKIRNTVRQGFLLGDTAEQIAKKVRGHANNGYKDGVLQVSRANAASIAKTAVGHLAATARDSFASANDDIMKGKQWLSTLDNRTTPECRIRDRLKYTLDNKPIGHKIPYLQGPGKLHWCCRSTETYILKSAAELGIDIREIPPSARASMDGQVPGDTDYQSWFARQSYDRQKQIVGEKRARLIRDGGMKPDAFYSDNGEWLTLAQLKDRDATAFDKAGIN</sequence>
<evidence type="ECO:0000313" key="2">
    <source>
        <dbReference type="EMBL" id="SQK75742.1"/>
    </source>
</evidence>
<accession>A0A2X5PFX1</accession>
<dbReference type="AlphaFoldDB" id="A0A2X5PFX1"/>
<protein>
    <submittedName>
        <fullName evidence="2">Phage head morphogenesis protein, SPP1 gp7 family</fullName>
    </submittedName>
</protein>
<gene>
    <name evidence="2" type="ORF">NCTC11468_02593</name>
</gene>
<dbReference type="InterPro" id="IPR006528">
    <property type="entry name" value="Phage_head_morphogenesis_dom"/>
</dbReference>
<dbReference type="Pfam" id="PF04233">
    <property type="entry name" value="Phage_Mu_F"/>
    <property type="match status" value="1"/>
</dbReference>
<dbReference type="Proteomes" id="UP000248758">
    <property type="component" value="Chromosome 1"/>
</dbReference>
<name>A0A2X5PFX1_9GAMM</name>
<dbReference type="RefSeq" id="WP_029989431.1">
    <property type="nucleotide sequence ID" value="NZ_LS483499.1"/>
</dbReference>
<dbReference type="InterPro" id="IPR017029">
    <property type="entry name" value="Phage_head_put"/>
</dbReference>
<feature type="domain" description="Phage head morphogenesis" evidence="1">
    <location>
        <begin position="153"/>
        <end position="274"/>
    </location>
</feature>
<organism evidence="2 3">
    <name type="scientific">Tatumella ptyseos</name>
    <dbReference type="NCBI Taxonomy" id="82987"/>
    <lineage>
        <taxon>Bacteria</taxon>
        <taxon>Pseudomonadati</taxon>
        <taxon>Pseudomonadota</taxon>
        <taxon>Gammaproteobacteria</taxon>
        <taxon>Enterobacterales</taxon>
        <taxon>Erwiniaceae</taxon>
        <taxon>Tatumella</taxon>
    </lineage>
</organism>
<dbReference type="KEGG" id="tpty:NCTC11468_02593"/>
<dbReference type="PIRSF" id="PIRSF034565">
    <property type="entry name" value="UCP034565"/>
    <property type="match status" value="1"/>
</dbReference>
<proteinExistence type="predicted"/>
<reference evidence="2 3" key="1">
    <citation type="submission" date="2018-06" db="EMBL/GenBank/DDBJ databases">
        <authorList>
            <consortium name="Pathogen Informatics"/>
            <person name="Doyle S."/>
        </authorList>
    </citation>
    <scope>NUCLEOTIDE SEQUENCE [LARGE SCALE GENOMIC DNA]</scope>
    <source>
        <strain evidence="2 3">NCTC11468</strain>
    </source>
</reference>
<dbReference type="EMBL" id="LS483499">
    <property type="protein sequence ID" value="SQK75742.1"/>
    <property type="molecule type" value="Genomic_DNA"/>
</dbReference>
<evidence type="ECO:0000313" key="3">
    <source>
        <dbReference type="Proteomes" id="UP000248758"/>
    </source>
</evidence>